<dbReference type="OrthoDB" id="78298at2157"/>
<sequence>MDLLAETLYQFAIVIVVFLVLTLLGGFTYKLVKNGYFKFINLKDYLPEDEIHSLKQIFYLIMMALCVVNIFYAIVGEGMVFLYSFVIFDIALSLYFAVTMDKSSLKNKIIWLILIPYGSLSLLLFHMDLVIYFNVIHVLIFIYFAKLNFDKFMDYTNSNGLGVTIVLLFVIIFASFFITQYAESVNALDSLVMISNEFTGNGYGIFGATILGKFNSLLLVWGGYVISGVSAATLTAAILRRHFNKRFAELEKLIEGDDE</sequence>
<accession>A0A0U3CYY3</accession>
<keyword evidence="3" id="KW-1185">Reference proteome</keyword>
<protein>
    <submittedName>
        <fullName evidence="2">Uncharacterized protein</fullName>
    </submittedName>
</protein>
<feature type="transmembrane region" description="Helical" evidence="1">
    <location>
        <begin position="12"/>
        <end position="32"/>
    </location>
</feature>
<dbReference type="PATRIC" id="fig|230361.4.peg.1786"/>
<name>A0A0U3CYY3_9EURY</name>
<feature type="transmembrane region" description="Helical" evidence="1">
    <location>
        <begin position="131"/>
        <end position="149"/>
    </location>
</feature>
<keyword evidence="1" id="KW-1133">Transmembrane helix</keyword>
<dbReference type="AlphaFoldDB" id="A0A0U3CYY3"/>
<evidence type="ECO:0000256" key="1">
    <source>
        <dbReference type="SAM" id="Phobius"/>
    </source>
</evidence>
<organism evidence="2 3">
    <name type="scientific">Methanobrevibacter millerae</name>
    <dbReference type="NCBI Taxonomy" id="230361"/>
    <lineage>
        <taxon>Archaea</taxon>
        <taxon>Methanobacteriati</taxon>
        <taxon>Methanobacteriota</taxon>
        <taxon>Methanomada group</taxon>
        <taxon>Methanobacteria</taxon>
        <taxon>Methanobacteriales</taxon>
        <taxon>Methanobacteriaceae</taxon>
        <taxon>Methanobrevibacter</taxon>
    </lineage>
</organism>
<gene>
    <name evidence="2" type="ORF">sm9_1725</name>
</gene>
<dbReference type="Proteomes" id="UP000067738">
    <property type="component" value="Chromosome"/>
</dbReference>
<feature type="transmembrane region" description="Helical" evidence="1">
    <location>
        <begin position="80"/>
        <end position="97"/>
    </location>
</feature>
<reference evidence="2 3" key="1">
    <citation type="submission" date="2015-04" db="EMBL/GenBank/DDBJ databases">
        <title>The complete genome sequence of the rumen methanogen Methanobrevibacter millerae SM9.</title>
        <authorList>
            <person name="Leahy S.C."/>
            <person name="Kelly W.J."/>
            <person name="Pacheco D.M."/>
            <person name="Li D."/>
            <person name="Altermann E."/>
            <person name="Attwood G.T."/>
        </authorList>
    </citation>
    <scope>NUCLEOTIDE SEQUENCE [LARGE SCALE GENOMIC DNA]</scope>
    <source>
        <strain evidence="2 3">SM9</strain>
    </source>
</reference>
<feature type="transmembrane region" description="Helical" evidence="1">
    <location>
        <begin position="161"/>
        <end position="182"/>
    </location>
</feature>
<evidence type="ECO:0000313" key="3">
    <source>
        <dbReference type="Proteomes" id="UP000067738"/>
    </source>
</evidence>
<evidence type="ECO:0000313" key="2">
    <source>
        <dbReference type="EMBL" id="ALT69492.1"/>
    </source>
</evidence>
<proteinExistence type="predicted"/>
<dbReference type="KEGG" id="mmil:sm9_1725"/>
<dbReference type="RefSeq" id="WP_058739723.1">
    <property type="nucleotide sequence ID" value="NZ_CP011266.1"/>
</dbReference>
<feature type="transmembrane region" description="Helical" evidence="1">
    <location>
        <begin position="218"/>
        <end position="239"/>
    </location>
</feature>
<dbReference type="EMBL" id="CP011266">
    <property type="protein sequence ID" value="ALT69492.1"/>
    <property type="molecule type" value="Genomic_DNA"/>
</dbReference>
<dbReference type="GeneID" id="26736669"/>
<feature type="transmembrane region" description="Helical" evidence="1">
    <location>
        <begin position="53"/>
        <end position="74"/>
    </location>
</feature>
<feature type="transmembrane region" description="Helical" evidence="1">
    <location>
        <begin position="109"/>
        <end position="125"/>
    </location>
</feature>
<keyword evidence="1" id="KW-0472">Membrane</keyword>
<keyword evidence="1" id="KW-0812">Transmembrane</keyword>